<keyword evidence="3" id="KW-1185">Reference proteome</keyword>
<feature type="region of interest" description="Disordered" evidence="1">
    <location>
        <begin position="70"/>
        <end position="111"/>
    </location>
</feature>
<reference evidence="2 3" key="1">
    <citation type="submission" date="2024-09" db="EMBL/GenBank/DDBJ databases">
        <authorList>
            <person name="Sun Q."/>
            <person name="Mori K."/>
        </authorList>
    </citation>
    <scope>NUCLEOTIDE SEQUENCE [LARGE SCALE GENOMIC DNA]</scope>
    <source>
        <strain evidence="2 3">CCM 7609</strain>
    </source>
</reference>
<evidence type="ECO:0000313" key="3">
    <source>
        <dbReference type="Proteomes" id="UP001589575"/>
    </source>
</evidence>
<evidence type="ECO:0000256" key="1">
    <source>
        <dbReference type="SAM" id="MobiDB-lite"/>
    </source>
</evidence>
<comment type="caution">
    <text evidence="2">The sequence shown here is derived from an EMBL/GenBank/DDBJ whole genome shotgun (WGS) entry which is preliminary data.</text>
</comment>
<accession>A0ABV5FXE8</accession>
<gene>
    <name evidence="2" type="ORF">ACFFX0_09260</name>
</gene>
<feature type="region of interest" description="Disordered" evidence="1">
    <location>
        <begin position="23"/>
        <end position="53"/>
    </location>
</feature>
<evidence type="ECO:0000313" key="2">
    <source>
        <dbReference type="EMBL" id="MFB9071373.1"/>
    </source>
</evidence>
<dbReference type="EMBL" id="JBHMFI010000001">
    <property type="protein sequence ID" value="MFB9071373.1"/>
    <property type="molecule type" value="Genomic_DNA"/>
</dbReference>
<organism evidence="2 3">
    <name type="scientific">Citricoccus parietis</name>
    <dbReference type="NCBI Taxonomy" id="592307"/>
    <lineage>
        <taxon>Bacteria</taxon>
        <taxon>Bacillati</taxon>
        <taxon>Actinomycetota</taxon>
        <taxon>Actinomycetes</taxon>
        <taxon>Micrococcales</taxon>
        <taxon>Micrococcaceae</taxon>
        <taxon>Citricoccus</taxon>
    </lineage>
</organism>
<dbReference type="Proteomes" id="UP001589575">
    <property type="component" value="Unassembled WGS sequence"/>
</dbReference>
<name>A0ABV5FXE8_9MICC</name>
<proteinExistence type="predicted"/>
<feature type="compositionally biased region" description="Basic residues" evidence="1">
    <location>
        <begin position="89"/>
        <end position="100"/>
    </location>
</feature>
<sequence>MLRYRDPRGWALRCPPHRVLPRCGTPGIHAPRRRHQQPSQHPLMRSRQPRPAWRRGGCECHFRLIRSVESTAHHKIGRRQHWSDWRCPRPGRSRPSRRSRCPLSPCPRPGQ</sequence>
<protein>
    <submittedName>
        <fullName evidence="2">Uncharacterized protein</fullName>
    </submittedName>
</protein>